<dbReference type="InterPro" id="IPR043216">
    <property type="entry name" value="PAP-like"/>
</dbReference>
<evidence type="ECO:0000256" key="11">
    <source>
        <dbReference type="ARBA" id="ARBA00081887"/>
    </source>
</evidence>
<feature type="domain" description="Phosphatidic acid phosphatase type 2/haloperoxidase" evidence="14">
    <location>
        <begin position="111"/>
        <end position="255"/>
    </location>
</feature>
<dbReference type="InterPro" id="IPR036938">
    <property type="entry name" value="PAP2/HPO_sf"/>
</dbReference>
<feature type="transmembrane region" description="Helical" evidence="13">
    <location>
        <begin position="240"/>
        <end position="260"/>
    </location>
</feature>
<sequence length="471" mass="48810">MMKMKMAPKDGLTLLPCFYFVELPIVASSMLSLYLLELQPAQGGYRCHQPSLSLPYVGPGTEAVPLLMLLSLAFAGPAATIMVGEGLVYALHGPAGGCSFNSFLRRTVRFVGVHVFGLCATALVTDVLQLSTGYHAPFFLTVCQPNYTLLSVPCDLNPFVHQDICSGHDRHAILTARKTFPSQHATLAAFAAVYVSMYLDQAVPACPRLLKPVLVLGFWLAAGLAGLTQVTQHRSHAHDVWAGGLIGAFIAAYLACHAVGNFRPLEAAAPGGPAPPDALRALAERGHDSVYNRGPASASQSNDQICGAPGGAEGAPGGAEGAPGSGGGPTGGLQRASLEAELRAPRETMVTFSHTLPRAGQGPKEPGSTWQQRATDRRREGGSEAAQGPPAVRRGPGGHGPDAGAPAVSPKSALTRAKWLAITEKNRAPPGPPPGPPGLPRLLQAVPAAGLVGGPRALRLQGPLGVEGLSQ</sequence>
<organism evidence="15 16">
    <name type="scientific">Gadus morhua</name>
    <name type="common">Atlantic cod</name>
    <dbReference type="NCBI Taxonomy" id="8049"/>
    <lineage>
        <taxon>Eukaryota</taxon>
        <taxon>Metazoa</taxon>
        <taxon>Chordata</taxon>
        <taxon>Craniata</taxon>
        <taxon>Vertebrata</taxon>
        <taxon>Euteleostomi</taxon>
        <taxon>Actinopterygii</taxon>
        <taxon>Neopterygii</taxon>
        <taxon>Teleostei</taxon>
        <taxon>Neoteleostei</taxon>
        <taxon>Acanthomorphata</taxon>
        <taxon>Zeiogadaria</taxon>
        <taxon>Gadariae</taxon>
        <taxon>Gadiformes</taxon>
        <taxon>Gadoidei</taxon>
        <taxon>Gadidae</taxon>
        <taxon>Gadus</taxon>
    </lineage>
</organism>
<keyword evidence="16" id="KW-1185">Reference proteome</keyword>
<evidence type="ECO:0000313" key="15">
    <source>
        <dbReference type="Ensembl" id="ENSGMOP00000042192.1"/>
    </source>
</evidence>
<dbReference type="GO" id="GO:0007165">
    <property type="term" value="P:signal transduction"/>
    <property type="evidence" value="ECO:0007669"/>
    <property type="project" value="TreeGrafter"/>
</dbReference>
<dbReference type="SMART" id="SM00014">
    <property type="entry name" value="acidPPc"/>
    <property type="match status" value="1"/>
</dbReference>
<feature type="transmembrane region" description="Helical" evidence="13">
    <location>
        <begin position="110"/>
        <end position="130"/>
    </location>
</feature>
<dbReference type="Pfam" id="PF01569">
    <property type="entry name" value="PAP2"/>
    <property type="match status" value="1"/>
</dbReference>
<evidence type="ECO:0000259" key="14">
    <source>
        <dbReference type="SMART" id="SM00014"/>
    </source>
</evidence>
<dbReference type="FunFam" id="1.20.144.10:FF:000014">
    <property type="entry name" value="Phospholipid phosphatase-related protein type 3"/>
    <property type="match status" value="1"/>
</dbReference>
<evidence type="ECO:0000256" key="6">
    <source>
        <dbReference type="ARBA" id="ARBA00023136"/>
    </source>
</evidence>
<dbReference type="OrthoDB" id="8907274at2759"/>
<evidence type="ECO:0000256" key="1">
    <source>
        <dbReference type="ARBA" id="ARBA00004141"/>
    </source>
</evidence>
<evidence type="ECO:0000256" key="9">
    <source>
        <dbReference type="ARBA" id="ARBA00079138"/>
    </source>
</evidence>
<dbReference type="PANTHER" id="PTHR10165">
    <property type="entry name" value="LIPID PHOSPHATE PHOSPHATASE"/>
    <property type="match status" value="1"/>
</dbReference>
<evidence type="ECO:0000256" key="10">
    <source>
        <dbReference type="ARBA" id="ARBA00081263"/>
    </source>
</evidence>
<name>A0A8C5BCD7_GADMO</name>
<dbReference type="Ensembl" id="ENSGMOT00000049926.1">
    <property type="protein sequence ID" value="ENSGMOP00000042192.1"/>
    <property type="gene ID" value="ENSGMOG00000032570.1"/>
</dbReference>
<dbReference type="OMA" id="SHANHWA"/>
<evidence type="ECO:0000256" key="4">
    <source>
        <dbReference type="ARBA" id="ARBA00022692"/>
    </source>
</evidence>
<dbReference type="CDD" id="cd03384">
    <property type="entry name" value="PAP2_wunen"/>
    <property type="match status" value="1"/>
</dbReference>
<keyword evidence="5 13" id="KW-1133">Transmembrane helix</keyword>
<dbReference type="GO" id="GO:0005886">
    <property type="term" value="C:plasma membrane"/>
    <property type="evidence" value="ECO:0007669"/>
    <property type="project" value="TreeGrafter"/>
</dbReference>
<dbReference type="SUPFAM" id="SSF48317">
    <property type="entry name" value="Acid phosphatase/Vanadium-dependent haloperoxidase"/>
    <property type="match status" value="1"/>
</dbReference>
<dbReference type="AlphaFoldDB" id="A0A8C5BCD7"/>
<proteinExistence type="inferred from homology"/>
<evidence type="ECO:0000256" key="2">
    <source>
        <dbReference type="ARBA" id="ARBA00008816"/>
    </source>
</evidence>
<keyword evidence="7" id="KW-0325">Glycoprotein</keyword>
<keyword evidence="6 13" id="KW-0472">Membrane</keyword>
<dbReference type="GO" id="GO:0006644">
    <property type="term" value="P:phospholipid metabolic process"/>
    <property type="evidence" value="ECO:0007669"/>
    <property type="project" value="InterPro"/>
</dbReference>
<keyword evidence="3" id="KW-0597">Phosphoprotein</keyword>
<evidence type="ECO:0000313" key="16">
    <source>
        <dbReference type="Proteomes" id="UP000694546"/>
    </source>
</evidence>
<evidence type="ECO:0000256" key="3">
    <source>
        <dbReference type="ARBA" id="ARBA00022553"/>
    </source>
</evidence>
<dbReference type="PANTHER" id="PTHR10165:SF14">
    <property type="entry name" value="PHOSPHOLIPID PHOSPHATASE-RELATED PROTEIN TYPE 3"/>
    <property type="match status" value="1"/>
</dbReference>
<dbReference type="Proteomes" id="UP000694546">
    <property type="component" value="Chromosome 12"/>
</dbReference>
<keyword evidence="4 13" id="KW-0812">Transmembrane</keyword>
<dbReference type="InterPro" id="IPR000326">
    <property type="entry name" value="PAP2/HPO"/>
</dbReference>
<evidence type="ECO:0000256" key="5">
    <source>
        <dbReference type="ARBA" id="ARBA00022989"/>
    </source>
</evidence>
<dbReference type="GeneTree" id="ENSGT00940000160280"/>
<dbReference type="GO" id="GO:0008195">
    <property type="term" value="F:phosphatidate phosphatase activity"/>
    <property type="evidence" value="ECO:0007669"/>
    <property type="project" value="TreeGrafter"/>
</dbReference>
<evidence type="ECO:0000256" key="7">
    <source>
        <dbReference type="ARBA" id="ARBA00023180"/>
    </source>
</evidence>
<feature type="compositionally biased region" description="Pro residues" evidence="12">
    <location>
        <begin position="429"/>
        <end position="439"/>
    </location>
</feature>
<comment type="similarity">
    <text evidence="2">Belongs to the PA-phosphatase related phosphoesterase family.</text>
</comment>
<gene>
    <name evidence="15" type="primary">plppr3b</name>
</gene>
<feature type="transmembrane region" description="Helical" evidence="13">
    <location>
        <begin position="209"/>
        <end position="228"/>
    </location>
</feature>
<comment type="subcellular location">
    <subcellularLocation>
        <location evidence="1">Membrane</location>
        <topology evidence="1">Multi-pass membrane protein</topology>
    </subcellularLocation>
</comment>
<protein>
    <recommendedName>
        <fullName evidence="8">Phospholipid phosphatase-related protein type 3</fullName>
    </recommendedName>
    <alternativeName>
        <fullName evidence="9">Inactive phospholipid phosphatase PLPPR3</fullName>
    </alternativeName>
    <alternativeName>
        <fullName evidence="10">Lipid phosphate phosphatase-related protein type 3</fullName>
    </alternativeName>
    <alternativeName>
        <fullName evidence="11">Plasticity-related gene 2 protein</fullName>
    </alternativeName>
</protein>
<feature type="region of interest" description="Disordered" evidence="12">
    <location>
        <begin position="353"/>
        <end position="442"/>
    </location>
</feature>
<evidence type="ECO:0000256" key="13">
    <source>
        <dbReference type="SAM" id="Phobius"/>
    </source>
</evidence>
<feature type="transmembrane region" description="Helical" evidence="13">
    <location>
        <begin position="63"/>
        <end position="89"/>
    </location>
</feature>
<reference evidence="15" key="2">
    <citation type="submission" date="2025-09" db="UniProtKB">
        <authorList>
            <consortium name="Ensembl"/>
        </authorList>
    </citation>
    <scope>IDENTIFICATION</scope>
</reference>
<reference evidence="15" key="1">
    <citation type="submission" date="2025-08" db="UniProtKB">
        <authorList>
            <consortium name="Ensembl"/>
        </authorList>
    </citation>
    <scope>IDENTIFICATION</scope>
</reference>
<feature type="transmembrane region" description="Helical" evidence="13">
    <location>
        <begin position="12"/>
        <end position="36"/>
    </location>
</feature>
<feature type="region of interest" description="Disordered" evidence="12">
    <location>
        <begin position="289"/>
        <end position="333"/>
    </location>
</feature>
<evidence type="ECO:0000256" key="8">
    <source>
        <dbReference type="ARBA" id="ARBA00069374"/>
    </source>
</evidence>
<accession>A0A8C5BCD7</accession>
<evidence type="ECO:0000256" key="12">
    <source>
        <dbReference type="SAM" id="MobiDB-lite"/>
    </source>
</evidence>
<feature type="compositionally biased region" description="Gly residues" evidence="12">
    <location>
        <begin position="308"/>
        <end position="331"/>
    </location>
</feature>
<dbReference type="GO" id="GO:0046839">
    <property type="term" value="P:phospholipid dephosphorylation"/>
    <property type="evidence" value="ECO:0007669"/>
    <property type="project" value="TreeGrafter"/>
</dbReference>
<dbReference type="Gene3D" id="1.20.144.10">
    <property type="entry name" value="Phosphatidic acid phosphatase type 2/haloperoxidase"/>
    <property type="match status" value="1"/>
</dbReference>